<dbReference type="Gene3D" id="3.40.50.360">
    <property type="match status" value="1"/>
</dbReference>
<dbReference type="InterPro" id="IPR051545">
    <property type="entry name" value="NAD(P)H_dehydrogenase_qn"/>
</dbReference>
<evidence type="ECO:0000313" key="4">
    <source>
        <dbReference type="EMBL" id="SFC64082.1"/>
    </source>
</evidence>
<dbReference type="Proteomes" id="UP000199577">
    <property type="component" value="Unassembled WGS sequence"/>
</dbReference>
<gene>
    <name evidence="4" type="ORF">SAMN05421747_11722</name>
</gene>
<dbReference type="GO" id="GO:0003955">
    <property type="term" value="F:NAD(P)H dehydrogenase (quinone) activity"/>
    <property type="evidence" value="ECO:0007669"/>
    <property type="project" value="TreeGrafter"/>
</dbReference>
<dbReference type="Pfam" id="PF02525">
    <property type="entry name" value="Flavodoxin_2"/>
    <property type="match status" value="1"/>
</dbReference>
<dbReference type="GO" id="GO:0005829">
    <property type="term" value="C:cytosol"/>
    <property type="evidence" value="ECO:0007669"/>
    <property type="project" value="TreeGrafter"/>
</dbReference>
<evidence type="ECO:0000256" key="1">
    <source>
        <dbReference type="ARBA" id="ARBA00006252"/>
    </source>
</evidence>
<feature type="domain" description="Flavodoxin-like fold" evidence="3">
    <location>
        <begin position="3"/>
        <end position="177"/>
    </location>
</feature>
<proteinExistence type="inferred from homology"/>
<keyword evidence="2" id="KW-0560">Oxidoreductase</keyword>
<evidence type="ECO:0000259" key="3">
    <source>
        <dbReference type="Pfam" id="PF02525"/>
    </source>
</evidence>
<dbReference type="InterPro" id="IPR003680">
    <property type="entry name" value="Flavodoxin_fold"/>
</dbReference>
<dbReference type="PANTHER" id="PTHR10204:SF34">
    <property type="entry name" value="NAD(P)H DEHYDROGENASE [QUINONE] 1 ISOFORM 1"/>
    <property type="match status" value="1"/>
</dbReference>
<dbReference type="STRING" id="623281.SAMN05421747_11722"/>
<comment type="similarity">
    <text evidence="1">Belongs to the NAD(P)H dehydrogenase (quinone) family.</text>
</comment>
<dbReference type="AlphaFoldDB" id="A0A1I1KV05"/>
<dbReference type="PANTHER" id="PTHR10204">
    <property type="entry name" value="NAD P H OXIDOREDUCTASE-RELATED"/>
    <property type="match status" value="1"/>
</dbReference>
<keyword evidence="5" id="KW-1185">Reference proteome</keyword>
<evidence type="ECO:0000256" key="2">
    <source>
        <dbReference type="ARBA" id="ARBA00023002"/>
    </source>
</evidence>
<dbReference type="OrthoDB" id="652200at2"/>
<sequence length="202" mass="22741">MRKILIINGHPDPESFNRAIARTYMEVASRRGAATEYLALGDLDFDPNLRYGYRKRSLLEPDLLQAIEKIKWSDHMVWIHPLWWWSYPAVMKGFIDRVFLPGITYTVNERNELSGMLQGRSGRIICTSDMTEASYASDYDNTSFTQLQKGTLETCGVAPVKTTFIGPVIESDEGQRSAWLTEVAAIAAEEACPSTAPAMCHE</sequence>
<dbReference type="EMBL" id="FOLL01000017">
    <property type="protein sequence ID" value="SFC64082.1"/>
    <property type="molecule type" value="Genomic_DNA"/>
</dbReference>
<name>A0A1I1KV05_9SPHI</name>
<dbReference type="SUPFAM" id="SSF52218">
    <property type="entry name" value="Flavoproteins"/>
    <property type="match status" value="1"/>
</dbReference>
<protein>
    <submittedName>
        <fullName evidence="4">Putative NADPH-quinone reductase (Modulator of drug activity B)</fullName>
    </submittedName>
</protein>
<organism evidence="4 5">
    <name type="scientific">Parapedobacter composti</name>
    <dbReference type="NCBI Taxonomy" id="623281"/>
    <lineage>
        <taxon>Bacteria</taxon>
        <taxon>Pseudomonadati</taxon>
        <taxon>Bacteroidota</taxon>
        <taxon>Sphingobacteriia</taxon>
        <taxon>Sphingobacteriales</taxon>
        <taxon>Sphingobacteriaceae</taxon>
        <taxon>Parapedobacter</taxon>
    </lineage>
</organism>
<dbReference type="InterPro" id="IPR029039">
    <property type="entry name" value="Flavoprotein-like_sf"/>
</dbReference>
<reference evidence="4 5" key="1">
    <citation type="submission" date="2016-10" db="EMBL/GenBank/DDBJ databases">
        <authorList>
            <person name="de Groot N.N."/>
        </authorList>
    </citation>
    <scope>NUCLEOTIDE SEQUENCE [LARGE SCALE GENOMIC DNA]</scope>
    <source>
        <strain evidence="4 5">DSM 22900</strain>
    </source>
</reference>
<dbReference type="RefSeq" id="WP_090974568.1">
    <property type="nucleotide sequence ID" value="NZ_FOLL01000017.1"/>
</dbReference>
<evidence type="ECO:0000313" key="5">
    <source>
        <dbReference type="Proteomes" id="UP000199577"/>
    </source>
</evidence>
<accession>A0A1I1KV05</accession>